<evidence type="ECO:0000256" key="2">
    <source>
        <dbReference type="SAM" id="Phobius"/>
    </source>
</evidence>
<keyword evidence="2" id="KW-1133">Transmembrane helix</keyword>
<keyword evidence="2" id="KW-0812">Transmembrane</keyword>
<dbReference type="Pfam" id="PF13727">
    <property type="entry name" value="CoA_binding_3"/>
    <property type="match status" value="1"/>
</dbReference>
<dbReference type="RefSeq" id="WP_079589250.1">
    <property type="nucleotide sequence ID" value="NZ_FUYN01000002.1"/>
</dbReference>
<dbReference type="SUPFAM" id="SSF51735">
    <property type="entry name" value="NAD(P)-binding Rossmann-fold domains"/>
    <property type="match status" value="2"/>
</dbReference>
<gene>
    <name evidence="4" type="ORF">SAMN02745120_1364</name>
</gene>
<dbReference type="Gene3D" id="3.40.50.720">
    <property type="entry name" value="NAD(P)-binding Rossmann-like Domain"/>
    <property type="match status" value="2"/>
</dbReference>
<dbReference type="InterPro" id="IPR036291">
    <property type="entry name" value="NAD(P)-bd_dom_sf"/>
</dbReference>
<dbReference type="CDD" id="cd05237">
    <property type="entry name" value="UDP_invert_4-6DH_SDR_e"/>
    <property type="match status" value="1"/>
</dbReference>
<dbReference type="EMBL" id="FUYN01000002">
    <property type="protein sequence ID" value="SKB41160.1"/>
    <property type="molecule type" value="Genomic_DNA"/>
</dbReference>
<feature type="domain" description="Polysaccharide biosynthesis protein CapD-like" evidence="3">
    <location>
        <begin position="292"/>
        <end position="574"/>
    </location>
</feature>
<name>A0A1T5B2G6_9FIRM</name>
<organism evidence="4 5">
    <name type="scientific">Acetoanaerobium noterae</name>
    <dbReference type="NCBI Taxonomy" id="745369"/>
    <lineage>
        <taxon>Bacteria</taxon>
        <taxon>Bacillati</taxon>
        <taxon>Bacillota</taxon>
        <taxon>Clostridia</taxon>
        <taxon>Peptostreptococcales</taxon>
        <taxon>Filifactoraceae</taxon>
        <taxon>Acetoanaerobium</taxon>
    </lineage>
</organism>
<accession>A0A1T5B2G6</accession>
<feature type="transmembrane region" description="Helical" evidence="2">
    <location>
        <begin position="110"/>
        <end position="131"/>
    </location>
</feature>
<sequence length="623" mass="70251">MREILSNKLIRKLVLLFADAALVNLAALLALEIRFDFNITGSNIEYKIAFIDHFVIYTCIVLVIFYLFGLYRSLWRYASINEMMSIALSAFWSNIAIYITFLLLDVNMPRSFYIINMFTMAAFVGGLRFSYRVLRRIEMGKLQTNKLNRPLSKVLIIGAGEAGVMTAKELLRTPDMNKVLVGFVDDDSNKIGKKINGIPIVADISSGVKFLDDVDEIILAMPSITHKRRKEIIEIYKDSGVKMKILPGIYELIDGQVDIKKIRDVDIEDLLGRDSIALDNTQIAEDIKNKTVIVTGGGGSIGSELCRQIASFSPKLLIIFDIYENSAYDIQNELKSKYPTLPLKVLIGSVRDINRLDEIFSKYRPQLVFHAAAHKHVPLMEDSPFEAIKNNTVGTKNVSEIAGKYEVQRFVLISTDKAVNPTNIMGASKRLAELVIQDMNKKYKTEYVAVRFGNVLGSNGSVIPLFKKQIEKGGPITVTHPDIIRYFMTIPEAVQLVLQAGSMAKGGEIFILDMGEPVKIVDLAEDLIRLSGFEPYEDIDIEFTGLRPGEKLFEELLLAEEGILDTKHEKIFVGKPFDKDDDFTRKSLDGIIESTFEGNYSQLEQRIKFLIPSYRDKLQHKKA</sequence>
<dbReference type="Proteomes" id="UP000243406">
    <property type="component" value="Unassembled WGS sequence"/>
</dbReference>
<keyword evidence="5" id="KW-1185">Reference proteome</keyword>
<protein>
    <submittedName>
        <fullName evidence="4">NDP-sugar epimerase, includes UDP-GlcNAc-inverting 4,6-dehydratase FlaA1 and capsular polysaccharide biosynthesis protein EpsC</fullName>
    </submittedName>
</protein>
<feature type="transmembrane region" description="Helical" evidence="2">
    <location>
        <begin position="83"/>
        <end position="104"/>
    </location>
</feature>
<keyword evidence="2" id="KW-0472">Membrane</keyword>
<dbReference type="OrthoDB" id="9803111at2"/>
<feature type="transmembrane region" description="Helical" evidence="2">
    <location>
        <begin position="51"/>
        <end position="71"/>
    </location>
</feature>
<dbReference type="AlphaFoldDB" id="A0A1T5B2G6"/>
<dbReference type="PANTHER" id="PTHR43318:SF1">
    <property type="entry name" value="POLYSACCHARIDE BIOSYNTHESIS PROTEIN EPSC-RELATED"/>
    <property type="match status" value="1"/>
</dbReference>
<feature type="transmembrane region" description="Helical" evidence="2">
    <location>
        <begin position="12"/>
        <end position="31"/>
    </location>
</feature>
<dbReference type="InterPro" id="IPR003869">
    <property type="entry name" value="Polysac_CapD-like"/>
</dbReference>
<dbReference type="Pfam" id="PF02719">
    <property type="entry name" value="Polysacc_synt_2"/>
    <property type="match status" value="1"/>
</dbReference>
<evidence type="ECO:0000313" key="5">
    <source>
        <dbReference type="Proteomes" id="UP000243406"/>
    </source>
</evidence>
<proteinExistence type="inferred from homology"/>
<evidence type="ECO:0000259" key="3">
    <source>
        <dbReference type="Pfam" id="PF02719"/>
    </source>
</evidence>
<evidence type="ECO:0000256" key="1">
    <source>
        <dbReference type="ARBA" id="ARBA00007430"/>
    </source>
</evidence>
<evidence type="ECO:0000313" key="4">
    <source>
        <dbReference type="EMBL" id="SKB41160.1"/>
    </source>
</evidence>
<comment type="similarity">
    <text evidence="1">Belongs to the polysaccharide synthase family.</text>
</comment>
<reference evidence="5" key="1">
    <citation type="submission" date="2017-02" db="EMBL/GenBank/DDBJ databases">
        <authorList>
            <person name="Varghese N."/>
            <person name="Submissions S."/>
        </authorList>
    </citation>
    <scope>NUCLEOTIDE SEQUENCE [LARGE SCALE GENOMIC DNA]</scope>
    <source>
        <strain evidence="5">ATCC 35199</strain>
    </source>
</reference>
<dbReference type="InterPro" id="IPR051203">
    <property type="entry name" value="Polysaccharide_Synthase-Rel"/>
</dbReference>
<dbReference type="PANTHER" id="PTHR43318">
    <property type="entry name" value="UDP-N-ACETYLGLUCOSAMINE 4,6-DEHYDRATASE"/>
    <property type="match status" value="1"/>
</dbReference>